<dbReference type="Proteomes" id="UP000305401">
    <property type="component" value="Unassembled WGS sequence"/>
</dbReference>
<sequence length="191" mass="21775">MKLLPRIFSIMALMTALASGLTSCDDNTSYADRLESETKHINRYLADQKVVGHIPENNEFEAGPDAPFYKMDSDGLVYMRVISKGDTENMAKKNDLVYIRFTRYNLADYTDGKLPEGTGNSDDVTYPEQFRYQNTTSQNSITWGEGIQVPLEYLGYGCEVDLVIRSQAGRNEDIANVIPYMYNIRYFKSRI</sequence>
<protein>
    <submittedName>
        <fullName evidence="1">DUF4827 domain-containing protein</fullName>
    </submittedName>
</protein>
<organism evidence="1 2">
    <name type="scientific">Muribaculum caecicola</name>
    <dbReference type="NCBI Taxonomy" id="3038144"/>
    <lineage>
        <taxon>Bacteria</taxon>
        <taxon>Pseudomonadati</taxon>
        <taxon>Bacteroidota</taxon>
        <taxon>Bacteroidia</taxon>
        <taxon>Bacteroidales</taxon>
        <taxon>Muribaculaceae</taxon>
        <taxon>Muribaculum</taxon>
    </lineage>
</organism>
<comment type="caution">
    <text evidence="1">The sequence shown here is derived from an EMBL/GenBank/DDBJ whole genome shotgun (WGS) entry which is preliminary data.</text>
</comment>
<gene>
    <name evidence="1" type="ORF">E5990_00300</name>
</gene>
<name>A0AC61S8I5_9BACT</name>
<dbReference type="EMBL" id="SSTG01000001">
    <property type="protein sequence ID" value="THG55434.1"/>
    <property type="molecule type" value="Genomic_DNA"/>
</dbReference>
<evidence type="ECO:0000313" key="2">
    <source>
        <dbReference type="Proteomes" id="UP000305401"/>
    </source>
</evidence>
<keyword evidence="2" id="KW-1185">Reference proteome</keyword>
<reference evidence="1" key="1">
    <citation type="submission" date="2019-04" db="EMBL/GenBank/DDBJ databases">
        <title>Microbes associate with the intestines of laboratory mice.</title>
        <authorList>
            <person name="Navarre W."/>
            <person name="Wong E."/>
            <person name="Huang K.C."/>
            <person name="Tropini C."/>
            <person name="Ng K."/>
            <person name="Yu B."/>
        </authorList>
    </citation>
    <scope>NUCLEOTIDE SEQUENCE</scope>
    <source>
        <strain evidence="1">NM86_A22</strain>
    </source>
</reference>
<accession>A0AC61S8I5</accession>
<proteinExistence type="predicted"/>
<evidence type="ECO:0000313" key="1">
    <source>
        <dbReference type="EMBL" id="THG55434.1"/>
    </source>
</evidence>